<comment type="caution">
    <text evidence="1">The sequence shown here is derived from an EMBL/GenBank/DDBJ whole genome shotgun (WGS) entry which is preliminary data.</text>
</comment>
<organism evidence="1 2">
    <name type="scientific">Pelatocladus maniniholoensis HA4357-MV3</name>
    <dbReference type="NCBI Taxonomy" id="1117104"/>
    <lineage>
        <taxon>Bacteria</taxon>
        <taxon>Bacillati</taxon>
        <taxon>Cyanobacteriota</taxon>
        <taxon>Cyanophyceae</taxon>
        <taxon>Nostocales</taxon>
        <taxon>Nostocaceae</taxon>
        <taxon>Pelatocladus</taxon>
    </lineage>
</organism>
<name>A0A9E3LWH5_9NOST</name>
<gene>
    <name evidence="1" type="ORF">KME28_26810</name>
</gene>
<reference evidence="1" key="1">
    <citation type="submission" date="2021-05" db="EMBL/GenBank/DDBJ databases">
        <authorList>
            <person name="Pietrasiak N."/>
            <person name="Ward R."/>
            <person name="Stajich J.E."/>
            <person name="Kurbessoian T."/>
        </authorList>
    </citation>
    <scope>NUCLEOTIDE SEQUENCE</scope>
    <source>
        <strain evidence="1">HA4357-MV3</strain>
    </source>
</reference>
<evidence type="ECO:0000313" key="2">
    <source>
        <dbReference type="Proteomes" id="UP000813215"/>
    </source>
</evidence>
<proteinExistence type="predicted"/>
<evidence type="ECO:0008006" key="3">
    <source>
        <dbReference type="Google" id="ProtNLM"/>
    </source>
</evidence>
<protein>
    <recommendedName>
        <fullName evidence="3">XRE family transcriptional regulator</fullName>
    </recommendedName>
</protein>
<accession>A0A9E3LWH5</accession>
<reference evidence="1" key="2">
    <citation type="journal article" date="2022" name="Microbiol. Resour. Announc.">
        <title>Metagenome Sequencing to Explore Phylogenomics of Terrestrial Cyanobacteria.</title>
        <authorList>
            <person name="Ward R.D."/>
            <person name="Stajich J.E."/>
            <person name="Johansen J.R."/>
            <person name="Huntemann M."/>
            <person name="Clum A."/>
            <person name="Foster B."/>
            <person name="Foster B."/>
            <person name="Roux S."/>
            <person name="Palaniappan K."/>
            <person name="Varghese N."/>
            <person name="Mukherjee S."/>
            <person name="Reddy T.B.K."/>
            <person name="Daum C."/>
            <person name="Copeland A."/>
            <person name="Chen I.A."/>
            <person name="Ivanova N.N."/>
            <person name="Kyrpides N.C."/>
            <person name="Shapiro N."/>
            <person name="Eloe-Fadrosh E.A."/>
            <person name="Pietrasiak N."/>
        </authorList>
    </citation>
    <scope>NUCLEOTIDE SEQUENCE</scope>
    <source>
        <strain evidence="1">HA4357-MV3</strain>
    </source>
</reference>
<dbReference type="Proteomes" id="UP000813215">
    <property type="component" value="Unassembled WGS sequence"/>
</dbReference>
<dbReference type="AlphaFoldDB" id="A0A9E3LWH5"/>
<dbReference type="EMBL" id="JAHHHW010000156">
    <property type="protein sequence ID" value="MBW4435224.1"/>
    <property type="molecule type" value="Genomic_DNA"/>
</dbReference>
<evidence type="ECO:0000313" key="1">
    <source>
        <dbReference type="EMBL" id="MBW4435224.1"/>
    </source>
</evidence>
<sequence length="108" mass="12517">MSQHREIFNQLLLAFDYSAKQVSAWTGIHESRLSRFRTGKLDLEAGEFFSLLACMPKEFQDSFWLKIREGETSWRIRVLSASHHEIEEILRGLADRWASSTDEAKIAS</sequence>